<comment type="similarity">
    <text evidence="9">Belongs to the TrpA family.</text>
</comment>
<dbReference type="Pfam" id="PF00290">
    <property type="entry name" value="Trp_syntA"/>
    <property type="match status" value="1"/>
</dbReference>
<sequence>MITFQLEQGEKLFIPFITAGDPSEDITIDLAVSLQAAGAHAIELGVPYSDPLADGPVIQRASKRALNHGMNIVKAIELAGKMKKKRSKNSCNSIYVL</sequence>
<dbReference type="InterPro" id="IPR013785">
    <property type="entry name" value="Aldolase_TIM"/>
</dbReference>
<evidence type="ECO:0000256" key="9">
    <source>
        <dbReference type="RuleBase" id="RU003662"/>
    </source>
</evidence>
<dbReference type="GO" id="GO:0005829">
    <property type="term" value="C:cytosol"/>
    <property type="evidence" value="ECO:0007669"/>
    <property type="project" value="TreeGrafter"/>
</dbReference>
<dbReference type="InterPro" id="IPR011060">
    <property type="entry name" value="RibuloseP-bd_barrel"/>
</dbReference>
<evidence type="ECO:0000256" key="6">
    <source>
        <dbReference type="ARBA" id="ARBA00023141"/>
    </source>
</evidence>
<dbReference type="EC" id="4.2.1.20" evidence="3"/>
<dbReference type="PANTHER" id="PTHR43406:SF1">
    <property type="entry name" value="TRYPTOPHAN SYNTHASE ALPHA CHAIN, CHLOROPLASTIC"/>
    <property type="match status" value="1"/>
</dbReference>
<protein>
    <recommendedName>
        <fullName evidence="3">tryptophan synthase</fullName>
        <ecNumber evidence="3">4.2.1.20</ecNumber>
    </recommendedName>
</protein>
<dbReference type="UniPathway" id="UPA00035">
    <property type="reaction ID" value="UER00044"/>
</dbReference>
<evidence type="ECO:0000256" key="5">
    <source>
        <dbReference type="ARBA" id="ARBA00022822"/>
    </source>
</evidence>
<comment type="catalytic activity">
    <reaction evidence="8">
        <text>(1S,2R)-1-C-(indol-3-yl)glycerol 3-phosphate + L-serine = D-glyceraldehyde 3-phosphate + L-tryptophan + H2O</text>
        <dbReference type="Rhea" id="RHEA:10532"/>
        <dbReference type="ChEBI" id="CHEBI:15377"/>
        <dbReference type="ChEBI" id="CHEBI:33384"/>
        <dbReference type="ChEBI" id="CHEBI:57912"/>
        <dbReference type="ChEBI" id="CHEBI:58866"/>
        <dbReference type="ChEBI" id="CHEBI:59776"/>
        <dbReference type="EC" id="4.2.1.20"/>
    </reaction>
</comment>
<dbReference type="PROSITE" id="PS00167">
    <property type="entry name" value="TRP_SYNTHASE_ALPHA"/>
    <property type="match status" value="1"/>
</dbReference>
<keyword evidence="4" id="KW-0028">Amino-acid biosynthesis</keyword>
<dbReference type="NCBIfam" id="TIGR00262">
    <property type="entry name" value="trpA"/>
    <property type="match status" value="1"/>
</dbReference>
<comment type="subunit">
    <text evidence="2">Tetramer of two alpha and two beta chains.</text>
</comment>
<dbReference type="InterPro" id="IPR018204">
    <property type="entry name" value="Trp_synthase_alpha_AS"/>
</dbReference>
<keyword evidence="7" id="KW-0456">Lyase</keyword>
<evidence type="ECO:0000256" key="8">
    <source>
        <dbReference type="ARBA" id="ARBA00049047"/>
    </source>
</evidence>
<comment type="pathway">
    <text evidence="1">Amino-acid biosynthesis; L-tryptophan biosynthesis; L-tryptophan from chorismate: step 5/5.</text>
</comment>
<keyword evidence="6" id="KW-0057">Aromatic amino acid biosynthesis</keyword>
<dbReference type="PANTHER" id="PTHR43406">
    <property type="entry name" value="TRYPTOPHAN SYNTHASE, ALPHA CHAIN"/>
    <property type="match status" value="1"/>
</dbReference>
<dbReference type="Gene3D" id="3.20.20.70">
    <property type="entry name" value="Aldolase class I"/>
    <property type="match status" value="1"/>
</dbReference>
<accession>A0A5S9MEF1</accession>
<gene>
    <name evidence="10" type="ORF">BsIDN1_39370</name>
</gene>
<evidence type="ECO:0000256" key="1">
    <source>
        <dbReference type="ARBA" id="ARBA00004733"/>
    </source>
</evidence>
<evidence type="ECO:0000256" key="2">
    <source>
        <dbReference type="ARBA" id="ARBA00011270"/>
    </source>
</evidence>
<organism evidence="10 11">
    <name type="scientific">Bacillus safensis</name>
    <dbReference type="NCBI Taxonomy" id="561879"/>
    <lineage>
        <taxon>Bacteria</taxon>
        <taxon>Bacillati</taxon>
        <taxon>Bacillota</taxon>
        <taxon>Bacilli</taxon>
        <taxon>Bacillales</taxon>
        <taxon>Bacillaceae</taxon>
        <taxon>Bacillus</taxon>
    </lineage>
</organism>
<dbReference type="EMBL" id="AP021906">
    <property type="protein sequence ID" value="BBP90319.1"/>
    <property type="molecule type" value="Genomic_DNA"/>
</dbReference>
<dbReference type="Proteomes" id="UP000464658">
    <property type="component" value="Chromosome"/>
</dbReference>
<keyword evidence="5" id="KW-0822">Tryptophan biosynthesis</keyword>
<dbReference type="InterPro" id="IPR002028">
    <property type="entry name" value="Trp_synthase_suA"/>
</dbReference>
<proteinExistence type="inferred from homology"/>
<evidence type="ECO:0000313" key="10">
    <source>
        <dbReference type="EMBL" id="BBP90319.1"/>
    </source>
</evidence>
<dbReference type="AlphaFoldDB" id="A0A5S9MEF1"/>
<evidence type="ECO:0000256" key="4">
    <source>
        <dbReference type="ARBA" id="ARBA00022605"/>
    </source>
</evidence>
<evidence type="ECO:0000256" key="3">
    <source>
        <dbReference type="ARBA" id="ARBA00012043"/>
    </source>
</evidence>
<evidence type="ECO:0000256" key="7">
    <source>
        <dbReference type="ARBA" id="ARBA00023239"/>
    </source>
</evidence>
<name>A0A5S9MEF1_BACIA</name>
<reference evidence="10 11" key="1">
    <citation type="submission" date="2019-12" db="EMBL/GenBank/DDBJ databases">
        <title>Full genome sequence of a Bacillus safensis strain isolated from commercially available natto in Indonesia.</title>
        <authorList>
            <person name="Yoshida M."/>
            <person name="Uomi M."/>
            <person name="Waturangi D."/>
            <person name="Ekaputri J.J."/>
            <person name="Setiamarga D.H.E."/>
        </authorList>
    </citation>
    <scope>NUCLEOTIDE SEQUENCE [LARGE SCALE GENOMIC DNA]</scope>
    <source>
        <strain evidence="10 11">IDN1</strain>
    </source>
</reference>
<dbReference type="GO" id="GO:0004834">
    <property type="term" value="F:tryptophan synthase activity"/>
    <property type="evidence" value="ECO:0007669"/>
    <property type="project" value="UniProtKB-EC"/>
</dbReference>
<dbReference type="SUPFAM" id="SSF51366">
    <property type="entry name" value="Ribulose-phoshate binding barrel"/>
    <property type="match status" value="1"/>
</dbReference>
<evidence type="ECO:0000313" key="11">
    <source>
        <dbReference type="Proteomes" id="UP000464658"/>
    </source>
</evidence>